<dbReference type="STRING" id="44252.DJ90_871"/>
<protein>
    <submittedName>
        <fullName evidence="1">Uncharacterized protein</fullName>
    </submittedName>
</protein>
<dbReference type="PATRIC" id="fig|44252.3.peg.1326"/>
<reference evidence="1 2" key="1">
    <citation type="submission" date="2014-04" db="EMBL/GenBank/DDBJ databases">
        <authorList>
            <person name="Bishop-Lilly K.A."/>
            <person name="Broomall S.M."/>
            <person name="Chain P.S."/>
            <person name="Chertkov O."/>
            <person name="Coyne S.R."/>
            <person name="Daligault H.E."/>
            <person name="Davenport K.W."/>
            <person name="Erkkila T."/>
            <person name="Frey K.G."/>
            <person name="Gibbons H.S."/>
            <person name="Gu W."/>
            <person name="Jaissle J."/>
            <person name="Johnson S.L."/>
            <person name="Koroleva G.I."/>
            <person name="Ladner J.T."/>
            <person name="Lo C.-C."/>
            <person name="Minogue T.D."/>
            <person name="Munk C."/>
            <person name="Palacios G.F."/>
            <person name="Redden C.L."/>
            <person name="Rosenzweig C.N."/>
            <person name="Scholz M.B."/>
            <person name="Teshima H."/>
            <person name="Xu Y."/>
        </authorList>
    </citation>
    <scope>NUCLEOTIDE SEQUENCE [LARGE SCALE GENOMIC DNA]</scope>
    <source>
        <strain evidence="1 2">8244</strain>
    </source>
</reference>
<keyword evidence="2" id="KW-1185">Reference proteome</keyword>
<accession>A0A091A1V9</accession>
<name>A0A091A1V9_PAEMA</name>
<comment type="caution">
    <text evidence="1">The sequence shown here is derived from an EMBL/GenBank/DDBJ whole genome shotgun (WGS) entry which is preliminary data.</text>
</comment>
<gene>
    <name evidence="1" type="ORF">DJ90_871</name>
</gene>
<evidence type="ECO:0000313" key="2">
    <source>
        <dbReference type="Proteomes" id="UP000029278"/>
    </source>
</evidence>
<organism evidence="1 2">
    <name type="scientific">Paenibacillus macerans</name>
    <name type="common">Bacillus macerans</name>
    <dbReference type="NCBI Taxonomy" id="44252"/>
    <lineage>
        <taxon>Bacteria</taxon>
        <taxon>Bacillati</taxon>
        <taxon>Bacillota</taxon>
        <taxon>Bacilli</taxon>
        <taxon>Bacillales</taxon>
        <taxon>Paenibacillaceae</taxon>
        <taxon>Paenibacillus</taxon>
    </lineage>
</organism>
<evidence type="ECO:0000313" key="1">
    <source>
        <dbReference type="EMBL" id="KFN10311.1"/>
    </source>
</evidence>
<dbReference type="AlphaFoldDB" id="A0A091A1V9"/>
<sequence>MESIHNHIAKHIGAPKLVNHEVTSEIVYIDIFLVPAITQEVTTR</sequence>
<dbReference type="Proteomes" id="UP000029278">
    <property type="component" value="Unassembled WGS sequence"/>
</dbReference>
<dbReference type="EMBL" id="JMQA01000018">
    <property type="protein sequence ID" value="KFN10311.1"/>
    <property type="molecule type" value="Genomic_DNA"/>
</dbReference>
<proteinExistence type="predicted"/>
<dbReference type="HOGENOM" id="CLU_3219485_0_0_9"/>